<name>A0A1I3PPF1_9SPHI</name>
<proteinExistence type="predicted"/>
<dbReference type="SUPFAM" id="SSF53448">
    <property type="entry name" value="Nucleotide-diphospho-sugar transferases"/>
    <property type="match status" value="1"/>
</dbReference>
<reference evidence="2 3" key="1">
    <citation type="submission" date="2016-10" db="EMBL/GenBank/DDBJ databases">
        <authorList>
            <person name="de Groot N.N."/>
        </authorList>
    </citation>
    <scope>NUCLEOTIDE SEQUENCE [LARGE SCALE GENOMIC DNA]</scope>
    <source>
        <strain evidence="2 3">RK1</strain>
    </source>
</reference>
<dbReference type="Proteomes" id="UP000198670">
    <property type="component" value="Unassembled WGS sequence"/>
</dbReference>
<dbReference type="Pfam" id="PF00535">
    <property type="entry name" value="Glycos_transf_2"/>
    <property type="match status" value="1"/>
</dbReference>
<dbReference type="EMBL" id="FOQO01000008">
    <property type="protein sequence ID" value="SFJ23131.1"/>
    <property type="molecule type" value="Genomic_DNA"/>
</dbReference>
<dbReference type="GO" id="GO:0016740">
    <property type="term" value="F:transferase activity"/>
    <property type="evidence" value="ECO:0007669"/>
    <property type="project" value="UniProtKB-KW"/>
</dbReference>
<accession>A0A1I3PPF1</accession>
<evidence type="ECO:0000313" key="3">
    <source>
        <dbReference type="Proteomes" id="UP000198670"/>
    </source>
</evidence>
<evidence type="ECO:0000259" key="1">
    <source>
        <dbReference type="Pfam" id="PF00535"/>
    </source>
</evidence>
<evidence type="ECO:0000313" key="2">
    <source>
        <dbReference type="EMBL" id="SFJ23131.1"/>
    </source>
</evidence>
<keyword evidence="2" id="KW-0808">Transferase</keyword>
<keyword evidence="3" id="KW-1185">Reference proteome</keyword>
<dbReference type="InterPro" id="IPR001173">
    <property type="entry name" value="Glyco_trans_2-like"/>
</dbReference>
<feature type="domain" description="Glycosyltransferase 2-like" evidence="1">
    <location>
        <begin position="5"/>
        <end position="109"/>
    </location>
</feature>
<sequence length="299" mass="34142">MAAPIILFTYNRPWHTRETVTYLQRNHLAAESELIVYADGPKSTADEPLVTELRNYLKQINGFKRLTVIERPENFGLARNIIAGVTKTLHKHDAAIVVEDDLITSPWFLTYMNDGLTRYAGCHEVASIHGYVYPVKQQLPEAFFIKGADCWGWATWKRAWKCFEPNGPLLLNKLQKSNLTYEFDFNGAYPYTPMLKDQIAGKNDSWAIRWYASAFLNNMITLYPGKSLVHNIGNDASGTHSAAVSTYDTEVFQGYIDVETEVTHNFEAFSVIADFLRSLQQPQPAVAKKKNWLHKLFNR</sequence>
<protein>
    <submittedName>
        <fullName evidence="2">Glycosyl transferase family 2</fullName>
    </submittedName>
</protein>
<gene>
    <name evidence="2" type="ORF">SAMN05444682_108109</name>
</gene>
<dbReference type="Gene3D" id="3.90.550.10">
    <property type="entry name" value="Spore Coat Polysaccharide Biosynthesis Protein SpsA, Chain A"/>
    <property type="match status" value="1"/>
</dbReference>
<organism evidence="2 3">
    <name type="scientific">Parapedobacter indicus</name>
    <dbReference type="NCBI Taxonomy" id="1477437"/>
    <lineage>
        <taxon>Bacteria</taxon>
        <taxon>Pseudomonadati</taxon>
        <taxon>Bacteroidota</taxon>
        <taxon>Sphingobacteriia</taxon>
        <taxon>Sphingobacteriales</taxon>
        <taxon>Sphingobacteriaceae</taxon>
        <taxon>Parapedobacter</taxon>
    </lineage>
</organism>
<dbReference type="InterPro" id="IPR029044">
    <property type="entry name" value="Nucleotide-diphossugar_trans"/>
</dbReference>
<dbReference type="STRING" id="1477437.SAMN05444682_108109"/>
<dbReference type="AlphaFoldDB" id="A0A1I3PPF1"/>